<evidence type="ECO:0000256" key="7">
    <source>
        <dbReference type="SAM" id="Phobius"/>
    </source>
</evidence>
<dbReference type="PATRIC" id="fig|1042209.11.peg.427"/>
<feature type="transmembrane region" description="Helical" evidence="7">
    <location>
        <begin position="361"/>
        <end position="382"/>
    </location>
</feature>
<accession>A0A010T0R8</accession>
<feature type="transmembrane region" description="Helical" evidence="7">
    <location>
        <begin position="308"/>
        <end position="324"/>
    </location>
</feature>
<keyword evidence="6 7" id="KW-0472">Membrane</keyword>
<dbReference type="Pfam" id="PF07690">
    <property type="entry name" value="MFS_1"/>
    <property type="match status" value="1"/>
</dbReference>
<feature type="transmembrane region" description="Helical" evidence="7">
    <location>
        <begin position="336"/>
        <end position="355"/>
    </location>
</feature>
<comment type="caution">
    <text evidence="9">The sequence shown here is derived from an EMBL/GenBank/DDBJ whole genome shotgun (WGS) entry which is preliminary data.</text>
</comment>
<dbReference type="OrthoDB" id="9812221at2"/>
<dbReference type="PANTHER" id="PTHR23501">
    <property type="entry name" value="MAJOR FACILITATOR SUPERFAMILY"/>
    <property type="match status" value="1"/>
</dbReference>
<dbReference type="Proteomes" id="UP000022611">
    <property type="component" value="Unassembled WGS sequence"/>
</dbReference>
<dbReference type="RefSeq" id="WP_020723508.1">
    <property type="nucleotide sequence ID" value="NZ_AFOY02000002.1"/>
</dbReference>
<feature type="transmembrane region" description="Helical" evidence="7">
    <location>
        <begin position="241"/>
        <end position="260"/>
    </location>
</feature>
<dbReference type="AlphaFoldDB" id="A0A010T0R8"/>
<evidence type="ECO:0000313" key="9">
    <source>
        <dbReference type="EMBL" id="EXF96518.1"/>
    </source>
</evidence>
<dbReference type="InterPro" id="IPR004638">
    <property type="entry name" value="EmrB-like"/>
</dbReference>
<dbReference type="Gene3D" id="1.20.1250.20">
    <property type="entry name" value="MFS general substrate transporter like domains"/>
    <property type="match status" value="1"/>
</dbReference>
<reference evidence="9 10" key="1">
    <citation type="journal article" date="2011" name="J. Bacteriol.">
        <title>Draft genome sequence of the polycyclic aromatic hydrocarbon-degrading, genetically engineered bioluminescent bioreporter Pseudomonas fluorescens HK44.</title>
        <authorList>
            <person name="Chauhan A."/>
            <person name="Layton A.C."/>
            <person name="Williams D.E."/>
            <person name="Smartt A.E."/>
            <person name="Ripp S."/>
            <person name="Karpinets T.V."/>
            <person name="Brown S.D."/>
            <person name="Sayler G.S."/>
        </authorList>
    </citation>
    <scope>NUCLEOTIDE SEQUENCE [LARGE SCALE GENOMIC DNA]</scope>
    <source>
        <strain evidence="9 10">HK44</strain>
    </source>
</reference>
<dbReference type="GO" id="GO:0022857">
    <property type="term" value="F:transmembrane transporter activity"/>
    <property type="evidence" value="ECO:0007669"/>
    <property type="project" value="InterPro"/>
</dbReference>
<organism evidence="9 10">
    <name type="scientific">Pseudomonas fluorescens HK44</name>
    <dbReference type="NCBI Taxonomy" id="1042209"/>
    <lineage>
        <taxon>Bacteria</taxon>
        <taxon>Pseudomonadati</taxon>
        <taxon>Pseudomonadota</taxon>
        <taxon>Gammaproteobacteria</taxon>
        <taxon>Pseudomonadales</taxon>
        <taxon>Pseudomonadaceae</taxon>
        <taxon>Pseudomonas</taxon>
    </lineage>
</organism>
<proteinExistence type="predicted"/>
<dbReference type="InterPro" id="IPR005829">
    <property type="entry name" value="Sugar_transporter_CS"/>
</dbReference>
<sequence length="499" mass="53502">MNASLAGNPAGEGSRTLRFAALLATFMQSANLPLPNAALRFIQGALSMTDDEAGWVFTSYLAASAITLPIAQWLAGRYGLKVVYQAAIALFVLGLLLAMQATTPLEFVGARIIQGAASGLLAPLSMAIATETLPPARRAKFGSMFTAIVLLGIVSGPSIGGWVCEHYDWRSIFSISLPLTAFIFVVVTLLLAEKKAEKSPPFDFFGVGTFTLGMIGLQMLLDRGERLDWFASPEIWLEALAGALGLYLFVVHVLTAKVHFLNKNLFKDRNFVLSTIIFFALGFVLLPTMALTSPMLDEILGYPPDTTGYLTIPRGVGLVGAFLLMGRVPARIDSRLFVTAGVALVAYANWLMLGYSPLMDWWPVAVAGALQGIGLGVLMPAISKVAFSTLDPKFRPEGTGFFNLARVFGSTLGVAIVQVFFFNKTQTMHVALASHLTPYRAAAHSMTAATSLQALGGLNEMITGQAAFIAVIGQFKILMLAMLVVSPLVVFLRKPVPTN</sequence>
<dbReference type="InterPro" id="IPR036259">
    <property type="entry name" value="MFS_trans_sf"/>
</dbReference>
<dbReference type="PROSITE" id="PS50850">
    <property type="entry name" value="MFS"/>
    <property type="match status" value="1"/>
</dbReference>
<dbReference type="NCBIfam" id="TIGR00711">
    <property type="entry name" value="efflux_EmrB"/>
    <property type="match status" value="1"/>
</dbReference>
<evidence type="ECO:0000256" key="4">
    <source>
        <dbReference type="ARBA" id="ARBA00022692"/>
    </source>
</evidence>
<feature type="transmembrane region" description="Helical" evidence="7">
    <location>
        <begin position="172"/>
        <end position="192"/>
    </location>
</feature>
<evidence type="ECO:0000256" key="6">
    <source>
        <dbReference type="ARBA" id="ARBA00023136"/>
    </source>
</evidence>
<evidence type="ECO:0000256" key="1">
    <source>
        <dbReference type="ARBA" id="ARBA00004651"/>
    </source>
</evidence>
<dbReference type="InterPro" id="IPR020846">
    <property type="entry name" value="MFS_dom"/>
</dbReference>
<evidence type="ECO:0000256" key="5">
    <source>
        <dbReference type="ARBA" id="ARBA00022989"/>
    </source>
</evidence>
<dbReference type="HOGENOM" id="CLU_000960_22_3_6"/>
<feature type="transmembrane region" description="Helical" evidence="7">
    <location>
        <begin position="403"/>
        <end position="422"/>
    </location>
</feature>
<dbReference type="EMBL" id="AFOY02000002">
    <property type="protein sequence ID" value="EXF96518.1"/>
    <property type="molecule type" value="Genomic_DNA"/>
</dbReference>
<keyword evidence="3" id="KW-1003">Cell membrane</keyword>
<dbReference type="GO" id="GO:0005886">
    <property type="term" value="C:plasma membrane"/>
    <property type="evidence" value="ECO:0007669"/>
    <property type="project" value="UniProtKB-SubCell"/>
</dbReference>
<evidence type="ECO:0000256" key="3">
    <source>
        <dbReference type="ARBA" id="ARBA00022475"/>
    </source>
</evidence>
<feature type="transmembrane region" description="Helical" evidence="7">
    <location>
        <begin position="466"/>
        <end position="492"/>
    </location>
</feature>
<name>A0A010T0R8_PSEFL</name>
<gene>
    <name evidence="9" type="ORF">HK44_016405</name>
</gene>
<dbReference type="eggNOG" id="COG2814">
    <property type="taxonomic scope" value="Bacteria"/>
</dbReference>
<dbReference type="SUPFAM" id="SSF103473">
    <property type="entry name" value="MFS general substrate transporter"/>
    <property type="match status" value="1"/>
</dbReference>
<dbReference type="InterPro" id="IPR011701">
    <property type="entry name" value="MFS"/>
</dbReference>
<feature type="transmembrane region" description="Helical" evidence="7">
    <location>
        <begin position="141"/>
        <end position="160"/>
    </location>
</feature>
<feature type="transmembrane region" description="Helical" evidence="7">
    <location>
        <begin position="204"/>
        <end position="221"/>
    </location>
</feature>
<feature type="domain" description="Major facilitator superfamily (MFS) profile" evidence="8">
    <location>
        <begin position="17"/>
        <end position="498"/>
    </location>
</feature>
<dbReference type="PROSITE" id="PS00217">
    <property type="entry name" value="SUGAR_TRANSPORT_2"/>
    <property type="match status" value="1"/>
</dbReference>
<feature type="transmembrane region" description="Helical" evidence="7">
    <location>
        <begin position="55"/>
        <end position="75"/>
    </location>
</feature>
<feature type="transmembrane region" description="Helical" evidence="7">
    <location>
        <begin position="82"/>
        <end position="102"/>
    </location>
</feature>
<keyword evidence="5 7" id="KW-1133">Transmembrane helix</keyword>
<evidence type="ECO:0000313" key="10">
    <source>
        <dbReference type="Proteomes" id="UP000022611"/>
    </source>
</evidence>
<evidence type="ECO:0000256" key="2">
    <source>
        <dbReference type="ARBA" id="ARBA00022448"/>
    </source>
</evidence>
<keyword evidence="2" id="KW-0813">Transport</keyword>
<feature type="transmembrane region" description="Helical" evidence="7">
    <location>
        <begin position="272"/>
        <end position="296"/>
    </location>
</feature>
<feature type="transmembrane region" description="Helical" evidence="7">
    <location>
        <begin position="108"/>
        <end position="129"/>
    </location>
</feature>
<comment type="subcellular location">
    <subcellularLocation>
        <location evidence="1">Cell membrane</location>
        <topology evidence="1">Multi-pass membrane protein</topology>
    </subcellularLocation>
</comment>
<evidence type="ECO:0000259" key="8">
    <source>
        <dbReference type="PROSITE" id="PS50850"/>
    </source>
</evidence>
<protein>
    <submittedName>
        <fullName evidence="9">MFS transporter</fullName>
    </submittedName>
</protein>
<dbReference type="PANTHER" id="PTHR23501:SF174">
    <property type="entry name" value="MULTIDRUG EXPORT PROTEIN EMRB-RELATED"/>
    <property type="match status" value="1"/>
</dbReference>
<keyword evidence="4 7" id="KW-0812">Transmembrane</keyword>